<organism evidence="4 5">
    <name type="scientific">Thermobifida fusca TM51</name>
    <dbReference type="NCBI Taxonomy" id="1169414"/>
    <lineage>
        <taxon>Bacteria</taxon>
        <taxon>Bacillati</taxon>
        <taxon>Actinomycetota</taxon>
        <taxon>Actinomycetes</taxon>
        <taxon>Streptosporangiales</taxon>
        <taxon>Nocardiopsidaceae</taxon>
        <taxon>Thermobifida</taxon>
    </lineage>
</organism>
<dbReference type="Proteomes" id="UP000014184">
    <property type="component" value="Unassembled WGS sequence"/>
</dbReference>
<sequence length="155" mass="17230">MAKIHSALSEEARKSVGQTLQAAIVDLIDLTLLGKQAHWNVIGRNFRSIHLQLDELVEAARKHTDTLAERAIALGVNPDGRVSRIAQDTRLPQLDPGYIQDDKVVAFVVEALSGAVDRFREHVKATEETDPITQDLLIAAAQDLEQQHWMFQAMS</sequence>
<dbReference type="AlphaFoldDB" id="A0A9P2TCF3"/>
<comment type="caution">
    <text evidence="4">The sequence shown here is derived from an EMBL/GenBank/DDBJ whole genome shotgun (WGS) entry which is preliminary data.</text>
</comment>
<dbReference type="SUPFAM" id="SSF47240">
    <property type="entry name" value="Ferritin-like"/>
    <property type="match status" value="1"/>
</dbReference>
<dbReference type="PRINTS" id="PR01346">
    <property type="entry name" value="HELNAPAPROT"/>
</dbReference>
<keyword evidence="5" id="KW-1185">Reference proteome</keyword>
<dbReference type="EMBL" id="AOSG01000021">
    <property type="protein sequence ID" value="EOR72098.1"/>
    <property type="molecule type" value="Genomic_DNA"/>
</dbReference>
<accession>A0A9P2TCF3</accession>
<evidence type="ECO:0000259" key="3">
    <source>
        <dbReference type="Pfam" id="PF00210"/>
    </source>
</evidence>
<name>A0A9P2TCF3_THEFU</name>
<proteinExistence type="inferred from homology"/>
<protein>
    <recommendedName>
        <fullName evidence="3">Ferritin/DPS domain-containing protein</fullName>
    </recommendedName>
</protein>
<dbReference type="InterPro" id="IPR002177">
    <property type="entry name" value="DPS_DNA-bd"/>
</dbReference>
<dbReference type="PANTHER" id="PTHR42932">
    <property type="entry name" value="GENERAL STRESS PROTEIN 20U"/>
    <property type="match status" value="1"/>
</dbReference>
<dbReference type="PANTHER" id="PTHR42932:SF2">
    <property type="entry name" value="DNA PROTECTION DURING STARVATION PROTEIN 1"/>
    <property type="match status" value="1"/>
</dbReference>
<dbReference type="InterPro" id="IPR008331">
    <property type="entry name" value="Ferritin_DPS_dom"/>
</dbReference>
<evidence type="ECO:0000313" key="4">
    <source>
        <dbReference type="EMBL" id="EOR72098.1"/>
    </source>
</evidence>
<dbReference type="InterPro" id="IPR012347">
    <property type="entry name" value="Ferritin-like"/>
</dbReference>
<reference evidence="4 5" key="1">
    <citation type="journal article" date="2013" name="Genome Announc.">
        <title>Draft Genome Sequence of the Lignocellulose Decomposer Thermobifida fusca Strain TM51.</title>
        <authorList>
            <person name="Toth A."/>
            <person name="Barna T."/>
            <person name="Nagy I."/>
            <person name="Horvath B."/>
            <person name="Nagy I."/>
            <person name="Tancsics A."/>
            <person name="Kriszt B."/>
            <person name="Baka E."/>
            <person name="Fekete C."/>
            <person name="Kukolya J."/>
        </authorList>
    </citation>
    <scope>NUCLEOTIDE SEQUENCE [LARGE SCALE GENOMIC DNA]</scope>
    <source>
        <strain evidence="4 5">TM51</strain>
    </source>
</reference>
<dbReference type="RefSeq" id="WP_011291246.1">
    <property type="nucleotide sequence ID" value="NZ_AOSG01000021.1"/>
</dbReference>
<evidence type="ECO:0000256" key="2">
    <source>
        <dbReference type="RuleBase" id="RU003875"/>
    </source>
</evidence>
<evidence type="ECO:0000313" key="5">
    <source>
        <dbReference type="Proteomes" id="UP000014184"/>
    </source>
</evidence>
<feature type="domain" description="Ferritin/DPS" evidence="3">
    <location>
        <begin position="19"/>
        <end position="154"/>
    </location>
</feature>
<dbReference type="PIRSF" id="PIRSF005900">
    <property type="entry name" value="Dps"/>
    <property type="match status" value="1"/>
</dbReference>
<dbReference type="Pfam" id="PF00210">
    <property type="entry name" value="Ferritin"/>
    <property type="match status" value="1"/>
</dbReference>
<dbReference type="CDD" id="cd01043">
    <property type="entry name" value="DPS"/>
    <property type="match status" value="1"/>
</dbReference>
<gene>
    <name evidence="4" type="ORF">TM51_04368</name>
</gene>
<dbReference type="InterPro" id="IPR009078">
    <property type="entry name" value="Ferritin-like_SF"/>
</dbReference>
<comment type="similarity">
    <text evidence="1 2">Belongs to the Dps family.</text>
</comment>
<dbReference type="Gene3D" id="1.20.1260.10">
    <property type="match status" value="1"/>
</dbReference>
<dbReference type="GO" id="GO:0008199">
    <property type="term" value="F:ferric iron binding"/>
    <property type="evidence" value="ECO:0007669"/>
    <property type="project" value="InterPro"/>
</dbReference>
<evidence type="ECO:0000256" key="1">
    <source>
        <dbReference type="ARBA" id="ARBA00009497"/>
    </source>
</evidence>